<evidence type="ECO:0000313" key="3">
    <source>
        <dbReference type="EMBL" id="QEA05509.1"/>
    </source>
</evidence>
<keyword evidence="2" id="KW-0472">Membrane</keyword>
<organism evidence="3">
    <name type="scientific">uncultured organism</name>
    <dbReference type="NCBI Taxonomy" id="155900"/>
    <lineage>
        <taxon>unclassified sequences</taxon>
        <taxon>environmental samples</taxon>
    </lineage>
</organism>
<dbReference type="EMBL" id="MN079103">
    <property type="protein sequence ID" value="QEA05509.1"/>
    <property type="molecule type" value="Genomic_DNA"/>
</dbReference>
<accession>A0A5B8R8P4</accession>
<proteinExistence type="predicted"/>
<evidence type="ECO:0008006" key="4">
    <source>
        <dbReference type="Google" id="ProtNLM"/>
    </source>
</evidence>
<reference evidence="3" key="1">
    <citation type="submission" date="2019-06" db="EMBL/GenBank/DDBJ databases">
        <authorList>
            <person name="Murdoch R.W."/>
            <person name="Fathepure B."/>
        </authorList>
    </citation>
    <scope>NUCLEOTIDE SEQUENCE</scope>
</reference>
<feature type="transmembrane region" description="Helical" evidence="2">
    <location>
        <begin position="12"/>
        <end position="34"/>
    </location>
</feature>
<dbReference type="AlphaFoldDB" id="A0A5B8R8P4"/>
<evidence type="ECO:0000256" key="2">
    <source>
        <dbReference type="SAM" id="Phobius"/>
    </source>
</evidence>
<name>A0A5B8R8P4_9ZZZZ</name>
<dbReference type="PANTHER" id="PTHR31876">
    <property type="entry name" value="COV-LIKE PROTEIN 1"/>
    <property type="match status" value="1"/>
</dbReference>
<dbReference type="PANTHER" id="PTHR31876:SF26">
    <property type="entry name" value="PROTEIN LIKE COV 2"/>
    <property type="match status" value="1"/>
</dbReference>
<sequence>MSANLAGRIRNYFLAGVLTVIPIWITWVTFRFVAQRLSDFGQPWVVTLASLVSPYSPDVAAIMVTPAFENAVGLLLTLLGLLLLGWATSRVVGRRIIEGFDGLINHIPLVKKLYGATKALLGALQQQPDEVQRVVLIAFPHRDMKTVGFVTRVLTDRRTGDRIAAVYVPTTPNPTSGYLELVPLEFITSTDWTMDQAMSFVISGGTVSPEYIDYHDHGELPEEFARSADRAEDTDREDRPAQER</sequence>
<feature type="transmembrane region" description="Helical" evidence="2">
    <location>
        <begin position="59"/>
        <end position="86"/>
    </location>
</feature>
<dbReference type="InterPro" id="IPR007462">
    <property type="entry name" value="COV1-like"/>
</dbReference>
<feature type="region of interest" description="Disordered" evidence="1">
    <location>
        <begin position="222"/>
        <end position="244"/>
    </location>
</feature>
<dbReference type="Pfam" id="PF04367">
    <property type="entry name" value="DUF502"/>
    <property type="match status" value="1"/>
</dbReference>
<gene>
    <name evidence="3" type="ORF">KBTEX_01832</name>
</gene>
<protein>
    <recommendedName>
        <fullName evidence="4">DUF502 domain-containing protein</fullName>
    </recommendedName>
</protein>
<keyword evidence="2" id="KW-1133">Transmembrane helix</keyword>
<evidence type="ECO:0000256" key="1">
    <source>
        <dbReference type="SAM" id="MobiDB-lite"/>
    </source>
</evidence>
<keyword evidence="2" id="KW-0812">Transmembrane</keyword>